<proteinExistence type="predicted"/>
<protein>
    <submittedName>
        <fullName evidence="1">Uncharacterized protein</fullName>
    </submittedName>
</protein>
<accession>A0A179B3U5</accession>
<dbReference type="RefSeq" id="WP_064230741.1">
    <property type="nucleotide sequence ID" value="NZ_LVZK01000001.1"/>
</dbReference>
<gene>
    <name evidence="1" type="ORF">A4H34_00745</name>
</gene>
<keyword evidence="2" id="KW-1185">Reference proteome</keyword>
<sequence length="152" mass="16866">MSQFRLDRDKFDQRLSRLEKDGEAFDKAQNEFALGAQAATGAMASAPAPGGQNSAGVGELDQFYAPLHTTLFASERELQAVSRGQKHCIGQLREAVASFEGVNEAERAKYLERLAALDGKFTYRRPQEMQEFVEAYAQARNLVDVFSQWGGK</sequence>
<organism evidence="1 2">
    <name type="scientific">Peptidiphaga gingivicola</name>
    <dbReference type="NCBI Taxonomy" id="2741497"/>
    <lineage>
        <taxon>Bacteria</taxon>
        <taxon>Bacillati</taxon>
        <taxon>Actinomycetota</taxon>
        <taxon>Actinomycetes</taxon>
        <taxon>Actinomycetales</taxon>
        <taxon>Actinomycetaceae</taxon>
        <taxon>Peptidiphaga</taxon>
    </lineage>
</organism>
<comment type="caution">
    <text evidence="1">The sequence shown here is derived from an EMBL/GenBank/DDBJ whole genome shotgun (WGS) entry which is preliminary data.</text>
</comment>
<name>A0A179B3U5_9ACTO</name>
<evidence type="ECO:0000313" key="1">
    <source>
        <dbReference type="EMBL" id="OAP85761.1"/>
    </source>
</evidence>
<dbReference type="Proteomes" id="UP000078368">
    <property type="component" value="Unassembled WGS sequence"/>
</dbReference>
<evidence type="ECO:0000313" key="2">
    <source>
        <dbReference type="Proteomes" id="UP000078368"/>
    </source>
</evidence>
<reference evidence="1 2" key="1">
    <citation type="submission" date="2016-04" db="EMBL/GenBank/DDBJ databases">
        <title>Peptidophaga gingivicola gen. nov., sp. nov., isolated from human subgingival plaque.</title>
        <authorList>
            <person name="Beall C.J."/>
            <person name="Mokrzan E.M."/>
            <person name="Griffen A.L."/>
            <person name="Leys E.J."/>
        </authorList>
    </citation>
    <scope>NUCLEOTIDE SEQUENCE [LARGE SCALE GENOMIC DNA]</scope>
    <source>
        <strain evidence="1 2">BA112</strain>
    </source>
</reference>
<dbReference type="AlphaFoldDB" id="A0A179B3U5"/>
<dbReference type="EMBL" id="LVZK01000001">
    <property type="protein sequence ID" value="OAP85761.1"/>
    <property type="molecule type" value="Genomic_DNA"/>
</dbReference>